<dbReference type="Proteomes" id="UP000783863">
    <property type="component" value="Unassembled WGS sequence"/>
</dbReference>
<evidence type="ECO:0000256" key="8">
    <source>
        <dbReference type="ARBA" id="ARBA00022840"/>
    </source>
</evidence>
<keyword evidence="10" id="KW-0902">Two-component regulatory system</keyword>
<dbReference type="EC" id="2.7.13.3" evidence="3"/>
<dbReference type="Gene3D" id="3.30.450.20">
    <property type="entry name" value="PAS domain"/>
    <property type="match status" value="1"/>
</dbReference>
<feature type="region of interest" description="Disordered" evidence="12">
    <location>
        <begin position="566"/>
        <end position="595"/>
    </location>
</feature>
<evidence type="ECO:0000313" key="18">
    <source>
        <dbReference type="Proteomes" id="UP000783863"/>
    </source>
</evidence>
<dbReference type="GO" id="GO:0000156">
    <property type="term" value="F:phosphorelay response regulator activity"/>
    <property type="evidence" value="ECO:0007669"/>
    <property type="project" value="TreeGrafter"/>
</dbReference>
<dbReference type="PRINTS" id="PR00344">
    <property type="entry name" value="BCTRLSENSOR"/>
</dbReference>
<dbReference type="Pfam" id="PF08448">
    <property type="entry name" value="PAS_4"/>
    <property type="match status" value="1"/>
</dbReference>
<feature type="transmembrane region" description="Helical" evidence="13">
    <location>
        <begin position="177"/>
        <end position="196"/>
    </location>
</feature>
<dbReference type="InterPro" id="IPR036890">
    <property type="entry name" value="HATPase_C_sf"/>
</dbReference>
<feature type="transmembrane region" description="Helical" evidence="13">
    <location>
        <begin position="98"/>
        <end position="116"/>
    </location>
</feature>
<evidence type="ECO:0000259" key="16">
    <source>
        <dbReference type="PROSITE" id="PS50113"/>
    </source>
</evidence>
<dbReference type="InterPro" id="IPR005467">
    <property type="entry name" value="His_kinase_dom"/>
</dbReference>
<dbReference type="RefSeq" id="WP_220589084.1">
    <property type="nucleotide sequence ID" value="NZ_RKLQ01000002.1"/>
</dbReference>
<evidence type="ECO:0000256" key="12">
    <source>
        <dbReference type="SAM" id="MobiDB-lite"/>
    </source>
</evidence>
<keyword evidence="9 13" id="KW-1133">Transmembrane helix</keyword>
<protein>
    <recommendedName>
        <fullName evidence="3">histidine kinase</fullName>
        <ecNumber evidence="3">2.7.13.3</ecNumber>
    </recommendedName>
</protein>
<sequence>MVSTPLAVVLLAAVVGMGVAGLVWLHRDRPGAGPLAAFVISASLWAVAHGLELAAPGVVLMERLVQMQLTLSVVVPVAWLVTVLEYTGHPDWLTRKRVALLLIEPAVFVTLVWSNGTHRLVFQSVTVATTAETSTLVPVWGLARWGHLAYMLVLILAGGVLLIRTMLRTTDRFQGQVLALLVAITVPTVGHSIHAFDLVHASFDPTSLGYVVSGVVLSGALLRGQLLDVAPVTRDLGREAVFAEMDDAVVIVDGSGRIVDVNAAATVFFSAGPAELSGRELASELPDLAETVPDAGKRAQTETRLERDGAVRYYDVRITPLYRSYGVVSGHLISLRDVTNRRQREQRIDVLNRLLRHNIRNEMNVVRGNADLLTDSVDPAERDRIDRIVRTVDSIVDRSNKIGRVSEALESERARPVRLPELLETVVADARERYPGADIGLSCPEACWVDGSPALTLAFEELLDNAVEHSSTNPASQARQDAVQHVAPAVSVDIDVTVGDDNVVVRVSDDGPGIADHERAVILAGEETPLQHGSGVGLWLVKWVVRNVGGTLSFVDGPGTTVEIELPAAARPPTADRQTDRQNADESPTDDSPAS</sequence>
<evidence type="ECO:0000259" key="14">
    <source>
        <dbReference type="PROSITE" id="PS50109"/>
    </source>
</evidence>
<dbReference type="GO" id="GO:0004673">
    <property type="term" value="F:protein histidine kinase activity"/>
    <property type="evidence" value="ECO:0007669"/>
    <property type="project" value="UniProtKB-EC"/>
</dbReference>
<evidence type="ECO:0000256" key="10">
    <source>
        <dbReference type="ARBA" id="ARBA00023012"/>
    </source>
</evidence>
<keyword evidence="4" id="KW-0808">Transferase</keyword>
<keyword evidence="7" id="KW-0418">Kinase</keyword>
<feature type="transmembrane region" description="Helical" evidence="13">
    <location>
        <begin position="32"/>
        <end position="48"/>
    </location>
</feature>
<evidence type="ECO:0000259" key="15">
    <source>
        <dbReference type="PROSITE" id="PS50112"/>
    </source>
</evidence>
<evidence type="ECO:0000256" key="6">
    <source>
        <dbReference type="ARBA" id="ARBA00022741"/>
    </source>
</evidence>
<feature type="domain" description="Histidine kinase" evidence="14">
    <location>
        <begin position="354"/>
        <end position="570"/>
    </location>
</feature>
<dbReference type="GO" id="GO:0016020">
    <property type="term" value="C:membrane"/>
    <property type="evidence" value="ECO:0007669"/>
    <property type="project" value="UniProtKB-SubCell"/>
</dbReference>
<dbReference type="InterPro" id="IPR000700">
    <property type="entry name" value="PAS-assoc_C"/>
</dbReference>
<feature type="transmembrane region" description="Helical" evidence="13">
    <location>
        <begin position="6"/>
        <end position="25"/>
    </location>
</feature>
<evidence type="ECO:0000256" key="5">
    <source>
        <dbReference type="ARBA" id="ARBA00022692"/>
    </source>
</evidence>
<keyword evidence="5 13" id="KW-0812">Transmembrane</keyword>
<accession>A0A8J8CBV3</accession>
<feature type="domain" description="PAC" evidence="16">
    <location>
        <begin position="297"/>
        <end position="350"/>
    </location>
</feature>
<dbReference type="InterPro" id="IPR035965">
    <property type="entry name" value="PAS-like_dom_sf"/>
</dbReference>
<dbReference type="PROSITE" id="PS50112">
    <property type="entry name" value="PAS"/>
    <property type="match status" value="1"/>
</dbReference>
<dbReference type="Gene3D" id="3.30.565.10">
    <property type="entry name" value="Histidine kinase-like ATPase, C-terminal domain"/>
    <property type="match status" value="1"/>
</dbReference>
<reference evidence="17" key="1">
    <citation type="submission" date="2021-06" db="EMBL/GenBank/DDBJ databases">
        <title>Halomicroarcula sp. F24A a new haloarchaeum isolated from saline soil.</title>
        <authorList>
            <person name="Duran-Viseras A."/>
            <person name="Sanchez-Porro C."/>
            <person name="Ventosa A."/>
        </authorList>
    </citation>
    <scope>NUCLEOTIDE SEQUENCE</scope>
    <source>
        <strain evidence="17">F24A</strain>
    </source>
</reference>
<dbReference type="CDD" id="cd00130">
    <property type="entry name" value="PAS"/>
    <property type="match status" value="1"/>
</dbReference>
<evidence type="ECO:0000256" key="9">
    <source>
        <dbReference type="ARBA" id="ARBA00022989"/>
    </source>
</evidence>
<gene>
    <name evidence="17" type="ORF">EGD98_14540</name>
</gene>
<feature type="transmembrane region" description="Helical" evidence="13">
    <location>
        <begin position="68"/>
        <end position="86"/>
    </location>
</feature>
<dbReference type="PROSITE" id="PS50109">
    <property type="entry name" value="HIS_KIN"/>
    <property type="match status" value="1"/>
</dbReference>
<evidence type="ECO:0000256" key="7">
    <source>
        <dbReference type="ARBA" id="ARBA00022777"/>
    </source>
</evidence>
<dbReference type="PANTHER" id="PTHR42878">
    <property type="entry name" value="TWO-COMPONENT HISTIDINE KINASE"/>
    <property type="match status" value="1"/>
</dbReference>
<keyword evidence="18" id="KW-1185">Reference proteome</keyword>
<dbReference type="PROSITE" id="PS50113">
    <property type="entry name" value="PAC"/>
    <property type="match status" value="1"/>
</dbReference>
<dbReference type="InterPro" id="IPR000014">
    <property type="entry name" value="PAS"/>
</dbReference>
<dbReference type="GO" id="GO:0030295">
    <property type="term" value="F:protein kinase activator activity"/>
    <property type="evidence" value="ECO:0007669"/>
    <property type="project" value="TreeGrafter"/>
</dbReference>
<dbReference type="InterPro" id="IPR003594">
    <property type="entry name" value="HATPase_dom"/>
</dbReference>
<proteinExistence type="predicted"/>
<dbReference type="InterPro" id="IPR013656">
    <property type="entry name" value="PAS_4"/>
</dbReference>
<feature type="transmembrane region" description="Helical" evidence="13">
    <location>
        <begin position="145"/>
        <end position="165"/>
    </location>
</feature>
<dbReference type="Pfam" id="PF02518">
    <property type="entry name" value="HATPase_c"/>
    <property type="match status" value="1"/>
</dbReference>
<dbReference type="InterPro" id="IPR031621">
    <property type="entry name" value="HisKA_7TM"/>
</dbReference>
<evidence type="ECO:0000256" key="11">
    <source>
        <dbReference type="ARBA" id="ARBA00023136"/>
    </source>
</evidence>
<name>A0A8J8CBV3_9EURY</name>
<dbReference type="GO" id="GO:0005524">
    <property type="term" value="F:ATP binding"/>
    <property type="evidence" value="ECO:0007669"/>
    <property type="project" value="UniProtKB-KW"/>
</dbReference>
<feature type="domain" description="PAS" evidence="15">
    <location>
        <begin position="241"/>
        <end position="285"/>
    </location>
</feature>
<dbReference type="NCBIfam" id="TIGR00229">
    <property type="entry name" value="sensory_box"/>
    <property type="match status" value="1"/>
</dbReference>
<keyword evidence="11 13" id="KW-0472">Membrane</keyword>
<evidence type="ECO:0000256" key="3">
    <source>
        <dbReference type="ARBA" id="ARBA00012438"/>
    </source>
</evidence>
<dbReference type="InterPro" id="IPR050351">
    <property type="entry name" value="BphY/WalK/GraS-like"/>
</dbReference>
<evidence type="ECO:0000256" key="4">
    <source>
        <dbReference type="ARBA" id="ARBA00022679"/>
    </source>
</evidence>
<organism evidence="17 18">
    <name type="scientific">Haloarcula salinisoli</name>
    <dbReference type="NCBI Taxonomy" id="2487746"/>
    <lineage>
        <taxon>Archaea</taxon>
        <taxon>Methanobacteriati</taxon>
        <taxon>Methanobacteriota</taxon>
        <taxon>Stenosarchaea group</taxon>
        <taxon>Halobacteria</taxon>
        <taxon>Halobacteriales</taxon>
        <taxon>Haloarculaceae</taxon>
        <taxon>Haloarcula</taxon>
    </lineage>
</organism>
<comment type="caution">
    <text evidence="17">The sequence shown here is derived from an EMBL/GenBank/DDBJ whole genome shotgun (WGS) entry which is preliminary data.</text>
</comment>
<dbReference type="EMBL" id="RKLQ01000002">
    <property type="protein sequence ID" value="MBX0304888.1"/>
    <property type="molecule type" value="Genomic_DNA"/>
</dbReference>
<dbReference type="Pfam" id="PF16927">
    <property type="entry name" value="HisKA_7TM"/>
    <property type="match status" value="1"/>
</dbReference>
<dbReference type="PANTHER" id="PTHR42878:SF7">
    <property type="entry name" value="SENSOR HISTIDINE KINASE GLRK"/>
    <property type="match status" value="1"/>
</dbReference>
<keyword evidence="8" id="KW-0067">ATP-binding</keyword>
<evidence type="ECO:0000313" key="17">
    <source>
        <dbReference type="EMBL" id="MBX0304888.1"/>
    </source>
</evidence>
<dbReference type="SMART" id="SM00387">
    <property type="entry name" value="HATPase_c"/>
    <property type="match status" value="1"/>
</dbReference>
<dbReference type="InterPro" id="IPR004358">
    <property type="entry name" value="Sig_transdc_His_kin-like_C"/>
</dbReference>
<dbReference type="AlphaFoldDB" id="A0A8J8CBV3"/>
<dbReference type="SUPFAM" id="SSF55874">
    <property type="entry name" value="ATPase domain of HSP90 chaperone/DNA topoisomerase II/histidine kinase"/>
    <property type="match status" value="1"/>
</dbReference>
<keyword evidence="6" id="KW-0547">Nucleotide-binding</keyword>
<dbReference type="SUPFAM" id="SSF55785">
    <property type="entry name" value="PYP-like sensor domain (PAS domain)"/>
    <property type="match status" value="1"/>
</dbReference>
<evidence type="ECO:0000256" key="2">
    <source>
        <dbReference type="ARBA" id="ARBA00004141"/>
    </source>
</evidence>
<evidence type="ECO:0000256" key="1">
    <source>
        <dbReference type="ARBA" id="ARBA00000085"/>
    </source>
</evidence>
<comment type="catalytic activity">
    <reaction evidence="1">
        <text>ATP + protein L-histidine = ADP + protein N-phospho-L-histidine.</text>
        <dbReference type="EC" id="2.7.13.3"/>
    </reaction>
</comment>
<comment type="subcellular location">
    <subcellularLocation>
        <location evidence="2">Membrane</location>
        <topology evidence="2">Multi-pass membrane protein</topology>
    </subcellularLocation>
</comment>
<dbReference type="GO" id="GO:0007234">
    <property type="term" value="P:osmosensory signaling via phosphorelay pathway"/>
    <property type="evidence" value="ECO:0007669"/>
    <property type="project" value="TreeGrafter"/>
</dbReference>
<evidence type="ECO:0000256" key="13">
    <source>
        <dbReference type="SAM" id="Phobius"/>
    </source>
</evidence>